<keyword evidence="7" id="KW-0067">ATP-binding</keyword>
<dbReference type="GO" id="GO:0005524">
    <property type="term" value="F:ATP binding"/>
    <property type="evidence" value="ECO:0007669"/>
    <property type="project" value="UniProtKB-UniRule"/>
</dbReference>
<dbReference type="GO" id="GO:0016881">
    <property type="term" value="F:acid-amino acid ligase activity"/>
    <property type="evidence" value="ECO:0007669"/>
    <property type="project" value="UniProtKB-UniRule"/>
</dbReference>
<evidence type="ECO:0000259" key="9">
    <source>
        <dbReference type="Pfam" id="PF01225"/>
    </source>
</evidence>
<proteinExistence type="inferred from homology"/>
<dbReference type="Gene3D" id="3.90.190.20">
    <property type="entry name" value="Mur ligase, C-terminal domain"/>
    <property type="match status" value="1"/>
</dbReference>
<evidence type="ECO:0000256" key="5">
    <source>
        <dbReference type="ARBA" id="ARBA00023306"/>
    </source>
</evidence>
<dbReference type="OrthoDB" id="9800958at2"/>
<name>A0A3P3VXC2_9MICO</name>
<organism evidence="12 13">
    <name type="scientific">Gulosibacter macacae</name>
    <dbReference type="NCBI Taxonomy" id="2488791"/>
    <lineage>
        <taxon>Bacteria</taxon>
        <taxon>Bacillati</taxon>
        <taxon>Actinomycetota</taxon>
        <taxon>Actinomycetes</taxon>
        <taxon>Micrococcales</taxon>
        <taxon>Microbacteriaceae</taxon>
        <taxon>Gulosibacter</taxon>
    </lineage>
</organism>
<keyword evidence="2 7" id="KW-0132">Cell division</keyword>
<dbReference type="Gene3D" id="3.40.1190.10">
    <property type="entry name" value="Mur-like, catalytic domain"/>
    <property type="match status" value="1"/>
</dbReference>
<dbReference type="EC" id="6.3.2.-" evidence="7"/>
<reference evidence="12 13" key="1">
    <citation type="submission" date="2018-11" db="EMBL/GenBank/DDBJ databases">
        <title>YIM 102482-1 draft genome.</title>
        <authorList>
            <person name="Li G."/>
            <person name="Jiang Y."/>
        </authorList>
    </citation>
    <scope>NUCLEOTIDE SEQUENCE [LARGE SCALE GENOMIC DNA]</scope>
    <source>
        <strain evidence="12 13">YIM 102482-1</strain>
    </source>
</reference>
<dbReference type="SUPFAM" id="SSF63418">
    <property type="entry name" value="MurE/MurF N-terminal domain"/>
    <property type="match status" value="1"/>
</dbReference>
<comment type="pathway">
    <text evidence="7 8">Cell wall biogenesis; peptidoglycan biosynthesis.</text>
</comment>
<comment type="function">
    <text evidence="7">Catalyzes the addition of an amino acid to the nucleotide precursor UDP-N-acetylmuramoyl-L-alanyl-D-glutamate (UMAG) in the biosynthesis of bacterial cell-wall peptidoglycan.</text>
</comment>
<keyword evidence="3 7" id="KW-0133">Cell shape</keyword>
<evidence type="ECO:0000256" key="7">
    <source>
        <dbReference type="HAMAP-Rule" id="MF_00208"/>
    </source>
</evidence>
<dbReference type="EMBL" id="RQVS01000004">
    <property type="protein sequence ID" value="RRJ87441.1"/>
    <property type="molecule type" value="Genomic_DNA"/>
</dbReference>
<dbReference type="PANTHER" id="PTHR23135:SF4">
    <property type="entry name" value="UDP-N-ACETYLMURAMOYL-L-ALANYL-D-GLUTAMATE--2,6-DIAMINOPIMELATE LIGASE MURE HOMOLOG, CHLOROPLASTIC"/>
    <property type="match status" value="1"/>
</dbReference>
<evidence type="ECO:0000259" key="11">
    <source>
        <dbReference type="Pfam" id="PF08245"/>
    </source>
</evidence>
<evidence type="ECO:0000313" key="12">
    <source>
        <dbReference type="EMBL" id="RRJ87441.1"/>
    </source>
</evidence>
<dbReference type="SUPFAM" id="SSF53623">
    <property type="entry name" value="MurD-like peptide ligases, catalytic domain"/>
    <property type="match status" value="1"/>
</dbReference>
<dbReference type="GO" id="GO:0008360">
    <property type="term" value="P:regulation of cell shape"/>
    <property type="evidence" value="ECO:0007669"/>
    <property type="project" value="UniProtKB-KW"/>
</dbReference>
<feature type="binding site" evidence="7">
    <location>
        <begin position="175"/>
        <end position="176"/>
    </location>
    <ligand>
        <name>UDP-N-acetyl-alpha-D-muramoyl-L-alanyl-D-glutamate</name>
        <dbReference type="ChEBI" id="CHEBI:83900"/>
    </ligand>
</feature>
<dbReference type="RefSeq" id="WP_124970226.1">
    <property type="nucleotide sequence ID" value="NZ_RQVS01000004.1"/>
</dbReference>
<dbReference type="Pfam" id="PF02875">
    <property type="entry name" value="Mur_ligase_C"/>
    <property type="match status" value="1"/>
</dbReference>
<dbReference type="InterPro" id="IPR004101">
    <property type="entry name" value="Mur_ligase_C"/>
</dbReference>
<dbReference type="Pfam" id="PF01225">
    <property type="entry name" value="Mur_ligase"/>
    <property type="match status" value="1"/>
</dbReference>
<dbReference type="UniPathway" id="UPA00219"/>
<comment type="similarity">
    <text evidence="1 7">Belongs to the MurCDEF family. MurE subfamily.</text>
</comment>
<keyword evidence="7" id="KW-0963">Cytoplasm</keyword>
<keyword evidence="5 7" id="KW-0131">Cell cycle</keyword>
<dbReference type="InterPro" id="IPR000713">
    <property type="entry name" value="Mur_ligase_N"/>
</dbReference>
<keyword evidence="7" id="KW-0436">Ligase</keyword>
<evidence type="ECO:0000256" key="6">
    <source>
        <dbReference type="ARBA" id="ARBA00023316"/>
    </source>
</evidence>
<dbReference type="InterPro" id="IPR005761">
    <property type="entry name" value="UDP-N-AcMur-Glu-dNH2Pim_ligase"/>
</dbReference>
<dbReference type="GO" id="GO:0051301">
    <property type="term" value="P:cell division"/>
    <property type="evidence" value="ECO:0007669"/>
    <property type="project" value="UniProtKB-KW"/>
</dbReference>
<dbReference type="GO" id="GO:0071555">
    <property type="term" value="P:cell wall organization"/>
    <property type="evidence" value="ECO:0007669"/>
    <property type="project" value="UniProtKB-KW"/>
</dbReference>
<evidence type="ECO:0000256" key="3">
    <source>
        <dbReference type="ARBA" id="ARBA00022960"/>
    </source>
</evidence>
<dbReference type="Gene3D" id="3.40.1390.10">
    <property type="entry name" value="MurE/MurF, N-terminal domain"/>
    <property type="match status" value="1"/>
</dbReference>
<feature type="binding site" evidence="7">
    <location>
        <begin position="129"/>
        <end position="135"/>
    </location>
    <ligand>
        <name>ATP</name>
        <dbReference type="ChEBI" id="CHEBI:30616"/>
    </ligand>
</feature>
<comment type="caution">
    <text evidence="12">The sequence shown here is derived from an EMBL/GenBank/DDBJ whole genome shotgun (WGS) entry which is preliminary data.</text>
</comment>
<dbReference type="InterPro" id="IPR036615">
    <property type="entry name" value="Mur_ligase_C_dom_sf"/>
</dbReference>
<evidence type="ECO:0000256" key="8">
    <source>
        <dbReference type="RuleBase" id="RU004135"/>
    </source>
</evidence>
<gene>
    <name evidence="7 12" type="primary">murE</name>
    <name evidence="12" type="ORF">EG850_03825</name>
</gene>
<feature type="domain" description="Mur ligase C-terminal" evidence="10">
    <location>
        <begin position="359"/>
        <end position="488"/>
    </location>
</feature>
<dbReference type="PANTHER" id="PTHR23135">
    <property type="entry name" value="MUR LIGASE FAMILY MEMBER"/>
    <property type="match status" value="1"/>
</dbReference>
<feature type="modified residue" description="N6-carboxylysine" evidence="7">
    <location>
        <position position="242"/>
    </location>
</feature>
<dbReference type="InterPro" id="IPR035911">
    <property type="entry name" value="MurE/MurF_N"/>
</dbReference>
<dbReference type="InterPro" id="IPR013221">
    <property type="entry name" value="Mur_ligase_cen"/>
</dbReference>
<evidence type="ECO:0000256" key="1">
    <source>
        <dbReference type="ARBA" id="ARBA00005898"/>
    </source>
</evidence>
<evidence type="ECO:0000313" key="13">
    <source>
        <dbReference type="Proteomes" id="UP000274391"/>
    </source>
</evidence>
<keyword evidence="7" id="KW-0547">Nucleotide-binding</keyword>
<comment type="subcellular location">
    <subcellularLocation>
        <location evidence="7 8">Cytoplasm</location>
    </subcellularLocation>
</comment>
<feature type="domain" description="Mur ligase N-terminal catalytic" evidence="9">
    <location>
        <begin position="40"/>
        <end position="114"/>
    </location>
</feature>
<dbReference type="GO" id="GO:0000287">
    <property type="term" value="F:magnesium ion binding"/>
    <property type="evidence" value="ECO:0007669"/>
    <property type="project" value="UniProtKB-UniRule"/>
</dbReference>
<feature type="binding site" evidence="7">
    <location>
        <position position="202"/>
    </location>
    <ligand>
        <name>UDP-N-acetyl-alpha-D-muramoyl-L-alanyl-D-glutamate</name>
        <dbReference type="ChEBI" id="CHEBI:83900"/>
    </ligand>
</feature>
<dbReference type="Proteomes" id="UP000274391">
    <property type="component" value="Unassembled WGS sequence"/>
</dbReference>
<feature type="binding site" evidence="7">
    <location>
        <position position="210"/>
    </location>
    <ligand>
        <name>UDP-N-acetyl-alpha-D-muramoyl-L-alanyl-D-glutamate</name>
        <dbReference type="ChEBI" id="CHEBI:83900"/>
    </ligand>
</feature>
<evidence type="ECO:0000259" key="10">
    <source>
        <dbReference type="Pfam" id="PF02875"/>
    </source>
</evidence>
<keyword evidence="4 7" id="KW-0573">Peptidoglycan synthesis</keyword>
<evidence type="ECO:0000256" key="2">
    <source>
        <dbReference type="ARBA" id="ARBA00022618"/>
    </source>
</evidence>
<dbReference type="NCBIfam" id="TIGR01085">
    <property type="entry name" value="murE"/>
    <property type="match status" value="1"/>
</dbReference>
<comment type="caution">
    <text evidence="7">Lacks conserved residue(s) required for the propagation of feature annotation.</text>
</comment>
<dbReference type="Pfam" id="PF08245">
    <property type="entry name" value="Mur_ligase_M"/>
    <property type="match status" value="1"/>
</dbReference>
<keyword evidence="13" id="KW-1185">Reference proteome</keyword>
<comment type="cofactor">
    <cofactor evidence="7">
        <name>Mg(2+)</name>
        <dbReference type="ChEBI" id="CHEBI:18420"/>
    </cofactor>
</comment>
<dbReference type="GO" id="GO:0009252">
    <property type="term" value="P:peptidoglycan biosynthetic process"/>
    <property type="evidence" value="ECO:0007669"/>
    <property type="project" value="UniProtKB-UniRule"/>
</dbReference>
<keyword evidence="7" id="KW-0460">Magnesium</keyword>
<dbReference type="SUPFAM" id="SSF53244">
    <property type="entry name" value="MurD-like peptide ligases, peptide-binding domain"/>
    <property type="match status" value="1"/>
</dbReference>
<keyword evidence="6 7" id="KW-0961">Cell wall biogenesis/degradation</keyword>
<comment type="PTM">
    <text evidence="7">Carboxylation is probably crucial for Mg(2+) binding and, consequently, for the gamma-phosphate positioning of ATP.</text>
</comment>
<dbReference type="GO" id="GO:0005737">
    <property type="term" value="C:cytoplasm"/>
    <property type="evidence" value="ECO:0007669"/>
    <property type="project" value="UniProtKB-SubCell"/>
</dbReference>
<dbReference type="AlphaFoldDB" id="A0A3P3VXC2"/>
<dbReference type="InterPro" id="IPR036565">
    <property type="entry name" value="Mur-like_cat_sf"/>
</dbReference>
<dbReference type="HAMAP" id="MF_00208">
    <property type="entry name" value="MurE"/>
    <property type="match status" value="1"/>
</dbReference>
<evidence type="ECO:0000256" key="4">
    <source>
        <dbReference type="ARBA" id="ARBA00022984"/>
    </source>
</evidence>
<feature type="domain" description="Mur ligase central" evidence="11">
    <location>
        <begin position="127"/>
        <end position="332"/>
    </location>
</feature>
<protein>
    <recommendedName>
        <fullName evidence="7">UDP-N-acetylmuramyl-tripeptide synthetase</fullName>
        <ecNumber evidence="7">6.3.2.-</ecNumber>
    </recommendedName>
    <alternativeName>
        <fullName evidence="7">UDP-MurNAc-tripeptide synthetase</fullName>
    </alternativeName>
</protein>
<feature type="binding site" evidence="7">
    <location>
        <position position="46"/>
    </location>
    <ligand>
        <name>UDP-N-acetyl-alpha-D-muramoyl-L-alanyl-D-glutamate</name>
        <dbReference type="ChEBI" id="CHEBI:83900"/>
    </ligand>
</feature>
<accession>A0A3P3VXC2</accession>
<sequence>MNEHAPASPFTTPTDTQPILLSAIAELVNAKHAGDDVAVTGVVSATTAVTPGTLFVGVPGARFHGASFADKARDAGAVALLTGELGADIAAEAGLPTLVVGDPREVIADVAKTVYGTEPDSPALIGVTGTDGKTTTTYLLHALLDALDIPAALSGTVERRIGDRSIATRLSGRLTTPQVDYLHQLVAAMREQGTEVAAIEVSAQGIERGRIEGLCFAIAIFTNLTQDHLDDYGSMENNFAAKRPLFTPEHARRGVIAVNDEWGQRLAAEAEIPVATVSHDPEIDADWQVTTRELALDRTEVKLRHRDGRTLTTSVSQPGWFIAFDLALAIVALHEHGVELERLDAALQATDGLQIELPGRLDVVNPSGPGPRILVDYGHTPASFRTVLTTLRRFTAGRLFMVFGADGDRDPSKRPDMARSAAIADTIIVTDYNPRFEDPDAIRRTLVETLHAEFPDREVYEIADSATGIAKAVSLANEGDLIFVGGHGHRRDVEVRGRLIPYSVKDAARAALAMHGWDPTSE</sequence>